<gene>
    <name evidence="4" type="ORF">GCM10017783_02540</name>
</gene>
<dbReference type="InterPro" id="IPR010998">
    <property type="entry name" value="Integrase_recombinase_N"/>
</dbReference>
<organism evidence="4 5">
    <name type="scientific">Deinococcus piscis</name>
    <dbReference type="NCBI Taxonomy" id="394230"/>
    <lineage>
        <taxon>Bacteria</taxon>
        <taxon>Thermotogati</taxon>
        <taxon>Deinococcota</taxon>
        <taxon>Deinococci</taxon>
        <taxon>Deinococcales</taxon>
        <taxon>Deinococcaceae</taxon>
        <taxon>Deinococcus</taxon>
    </lineage>
</organism>
<dbReference type="InterPro" id="IPR050090">
    <property type="entry name" value="Tyrosine_recombinase_XerCD"/>
</dbReference>
<protein>
    <submittedName>
        <fullName evidence="4">Integrase</fullName>
    </submittedName>
</protein>
<dbReference type="CDD" id="cd00397">
    <property type="entry name" value="DNA_BRE_C"/>
    <property type="match status" value="1"/>
</dbReference>
<keyword evidence="1" id="KW-0238">DNA-binding</keyword>
<evidence type="ECO:0000259" key="3">
    <source>
        <dbReference type="PROSITE" id="PS51898"/>
    </source>
</evidence>
<evidence type="ECO:0000313" key="5">
    <source>
        <dbReference type="Proteomes" id="UP000632154"/>
    </source>
</evidence>
<dbReference type="Gene3D" id="1.10.443.10">
    <property type="entry name" value="Intergrase catalytic core"/>
    <property type="match status" value="1"/>
</dbReference>
<dbReference type="PANTHER" id="PTHR30349">
    <property type="entry name" value="PHAGE INTEGRASE-RELATED"/>
    <property type="match status" value="1"/>
</dbReference>
<dbReference type="PANTHER" id="PTHR30349:SF81">
    <property type="entry name" value="TYROSINE RECOMBINASE XERC"/>
    <property type="match status" value="1"/>
</dbReference>
<name>A0ABQ3JX39_9DEIO</name>
<evidence type="ECO:0000313" key="4">
    <source>
        <dbReference type="EMBL" id="GHF94024.1"/>
    </source>
</evidence>
<dbReference type="InterPro" id="IPR013762">
    <property type="entry name" value="Integrase-like_cat_sf"/>
</dbReference>
<dbReference type="InterPro" id="IPR011010">
    <property type="entry name" value="DNA_brk_join_enz"/>
</dbReference>
<dbReference type="SUPFAM" id="SSF56349">
    <property type="entry name" value="DNA breaking-rejoining enzymes"/>
    <property type="match status" value="1"/>
</dbReference>
<accession>A0ABQ3JX39</accession>
<dbReference type="Proteomes" id="UP000632154">
    <property type="component" value="Unassembled WGS sequence"/>
</dbReference>
<dbReference type="Pfam" id="PF00589">
    <property type="entry name" value="Phage_integrase"/>
    <property type="match status" value="1"/>
</dbReference>
<dbReference type="InterPro" id="IPR002104">
    <property type="entry name" value="Integrase_catalytic"/>
</dbReference>
<feature type="domain" description="Tyr recombinase" evidence="3">
    <location>
        <begin position="156"/>
        <end position="335"/>
    </location>
</feature>
<dbReference type="Gene3D" id="1.10.150.130">
    <property type="match status" value="1"/>
</dbReference>
<evidence type="ECO:0000256" key="2">
    <source>
        <dbReference type="ARBA" id="ARBA00023172"/>
    </source>
</evidence>
<proteinExistence type="predicted"/>
<sequence>MPVMTLSHALEQYTGDLLSSTREWTNLHDDELKRRAVRAAADKDSAELISLTTAYLAHGGSSGVLTSPRTVEAYQLGTRQFVEYAQNNAVSLLKPGRHMAQGYVNWMLAQGRKPAGVGLKVAAAGCLYRALRWAGATEADPFRDVRVPKDRTPGIIKRPPYTESEIADVLEQADVHTRFLLFVTAHGGLRISEALSLEWDDIDEAARRLHVRSGKGRKARMVAMSQSLSDAARAYRVTYGPGGPEFGAGRRATAPQKVFRYGTTPTARYHLERAFKAAGVEFRGFHPGRKYAGTRLLQQIKDFGRVAAHLGHESVDTTRRGYARLAADDLKDDLAGW</sequence>
<dbReference type="PROSITE" id="PS51898">
    <property type="entry name" value="TYR_RECOMBINASE"/>
    <property type="match status" value="1"/>
</dbReference>
<dbReference type="EMBL" id="BNAL01000002">
    <property type="protein sequence ID" value="GHF94024.1"/>
    <property type="molecule type" value="Genomic_DNA"/>
</dbReference>
<keyword evidence="2" id="KW-0233">DNA recombination</keyword>
<keyword evidence="5" id="KW-1185">Reference proteome</keyword>
<reference evidence="5" key="1">
    <citation type="journal article" date="2019" name="Int. J. Syst. Evol. Microbiol.">
        <title>The Global Catalogue of Microorganisms (GCM) 10K type strain sequencing project: providing services to taxonomists for standard genome sequencing and annotation.</title>
        <authorList>
            <consortium name="The Broad Institute Genomics Platform"/>
            <consortium name="The Broad Institute Genome Sequencing Center for Infectious Disease"/>
            <person name="Wu L."/>
            <person name="Ma J."/>
        </authorList>
    </citation>
    <scope>NUCLEOTIDE SEQUENCE [LARGE SCALE GENOMIC DNA]</scope>
    <source>
        <strain evidence="5">CGMCC 1.18439</strain>
    </source>
</reference>
<evidence type="ECO:0000256" key="1">
    <source>
        <dbReference type="ARBA" id="ARBA00023125"/>
    </source>
</evidence>
<comment type="caution">
    <text evidence="4">The sequence shown here is derived from an EMBL/GenBank/DDBJ whole genome shotgun (WGS) entry which is preliminary data.</text>
</comment>